<evidence type="ECO:0000313" key="1">
    <source>
        <dbReference type="EMBL" id="RPA75951.1"/>
    </source>
</evidence>
<name>A0A3N4HVE9_ASCIM</name>
<keyword evidence="2" id="KW-1185">Reference proteome</keyword>
<protein>
    <submittedName>
        <fullName evidence="1">Uncharacterized protein</fullName>
    </submittedName>
</protein>
<organism evidence="1 2">
    <name type="scientific">Ascobolus immersus RN42</name>
    <dbReference type="NCBI Taxonomy" id="1160509"/>
    <lineage>
        <taxon>Eukaryota</taxon>
        <taxon>Fungi</taxon>
        <taxon>Dikarya</taxon>
        <taxon>Ascomycota</taxon>
        <taxon>Pezizomycotina</taxon>
        <taxon>Pezizomycetes</taxon>
        <taxon>Pezizales</taxon>
        <taxon>Ascobolaceae</taxon>
        <taxon>Ascobolus</taxon>
    </lineage>
</organism>
<dbReference type="EMBL" id="ML119754">
    <property type="protein sequence ID" value="RPA75951.1"/>
    <property type="molecule type" value="Genomic_DNA"/>
</dbReference>
<evidence type="ECO:0000313" key="2">
    <source>
        <dbReference type="Proteomes" id="UP000275078"/>
    </source>
</evidence>
<reference evidence="1 2" key="1">
    <citation type="journal article" date="2018" name="Nat. Ecol. Evol.">
        <title>Pezizomycetes genomes reveal the molecular basis of ectomycorrhizal truffle lifestyle.</title>
        <authorList>
            <person name="Murat C."/>
            <person name="Payen T."/>
            <person name="Noel B."/>
            <person name="Kuo A."/>
            <person name="Morin E."/>
            <person name="Chen J."/>
            <person name="Kohler A."/>
            <person name="Krizsan K."/>
            <person name="Balestrini R."/>
            <person name="Da Silva C."/>
            <person name="Montanini B."/>
            <person name="Hainaut M."/>
            <person name="Levati E."/>
            <person name="Barry K.W."/>
            <person name="Belfiori B."/>
            <person name="Cichocki N."/>
            <person name="Clum A."/>
            <person name="Dockter R.B."/>
            <person name="Fauchery L."/>
            <person name="Guy J."/>
            <person name="Iotti M."/>
            <person name="Le Tacon F."/>
            <person name="Lindquist E.A."/>
            <person name="Lipzen A."/>
            <person name="Malagnac F."/>
            <person name="Mello A."/>
            <person name="Molinier V."/>
            <person name="Miyauchi S."/>
            <person name="Poulain J."/>
            <person name="Riccioni C."/>
            <person name="Rubini A."/>
            <person name="Sitrit Y."/>
            <person name="Splivallo R."/>
            <person name="Traeger S."/>
            <person name="Wang M."/>
            <person name="Zifcakova L."/>
            <person name="Wipf D."/>
            <person name="Zambonelli A."/>
            <person name="Paolocci F."/>
            <person name="Nowrousian M."/>
            <person name="Ottonello S."/>
            <person name="Baldrian P."/>
            <person name="Spatafora J.W."/>
            <person name="Henrissat B."/>
            <person name="Nagy L.G."/>
            <person name="Aury J.M."/>
            <person name="Wincker P."/>
            <person name="Grigoriev I.V."/>
            <person name="Bonfante P."/>
            <person name="Martin F.M."/>
        </authorList>
    </citation>
    <scope>NUCLEOTIDE SEQUENCE [LARGE SCALE GENOMIC DNA]</scope>
    <source>
        <strain evidence="1 2">RN42</strain>
    </source>
</reference>
<accession>A0A3N4HVE9</accession>
<dbReference type="Proteomes" id="UP000275078">
    <property type="component" value="Unassembled WGS sequence"/>
</dbReference>
<dbReference type="AlphaFoldDB" id="A0A3N4HVE9"/>
<gene>
    <name evidence="1" type="ORF">BJ508DRAFT_417854</name>
</gene>
<proteinExistence type="predicted"/>
<sequence length="270" mass="31051">MNISSNSHAPPAIRKSVLQSQIEVILHLRNNFSTQSFQTKWRLPDTAGDRPESLHPCLRKFTVLSEPQWYGNVKDVNVQPKPQSTNPYQHGISYAHKLADTEAALIAKSRDRWLTRSDYEEAILDSLQHHQSKLVQILAHMRGLYATSGMPLPDTTADITPHISILQRAVDLDRGRNIQASARYGRPVQTSELARYQLLERLQPLEEPEAWKNGYEAGVHREWWRRAGLKRPRGERLTGESIDVVVNKLKRTVARRKANRFLVQYILDRI</sequence>